<feature type="region of interest" description="Disordered" evidence="1">
    <location>
        <begin position="1"/>
        <end position="23"/>
    </location>
</feature>
<evidence type="ECO:0000256" key="1">
    <source>
        <dbReference type="SAM" id="MobiDB-lite"/>
    </source>
</evidence>
<dbReference type="EMBL" id="PKPP01000021">
    <property type="protein sequence ID" value="PWA99405.1"/>
    <property type="molecule type" value="Genomic_DNA"/>
</dbReference>
<dbReference type="OrthoDB" id="2013098at2759"/>
<feature type="compositionally biased region" description="Basic and acidic residues" evidence="1">
    <location>
        <begin position="1"/>
        <end position="11"/>
    </location>
</feature>
<sequence>MTGKEDKKEESTPGSNREQGNISLHCPKLTESNYTQWAILMETILKAYCLWEAIDSTEKVDEKKAHTTIAMIFQTIRARFKNLGSTLKDKTIVRKLLNSVPKKFLPIVATIEQYSEIDTMLFEEAIGRITAFEERIKSTDEPEDKQESKTLVVQILRGTNLRGTILRGSNLRGKTFVVLTCVVLTCVVRSSKQKENLCGTSMTKDKEGSSMSTVQENVALKCVQLTDSNYTHWAILMETILKAYCLWEPIGSTEKVDEKKAHTTKAMIFQTIRARFKNLGSTLKDKTIVRKLLNSVPKKCLPIVATIEQYSEIDTMPFEEVIGRITAFEERIKSTDEPEEYDPRKLLRKEPKQNQTRINILPADNMQA</sequence>
<dbReference type="Proteomes" id="UP000245207">
    <property type="component" value="Unassembled WGS sequence"/>
</dbReference>
<name>A0A2U1QN21_ARTAN</name>
<comment type="caution">
    <text evidence="2">The sequence shown here is derived from an EMBL/GenBank/DDBJ whole genome shotgun (WGS) entry which is preliminary data.</text>
</comment>
<dbReference type="PANTHER" id="PTHR35317:SF41">
    <property type="entry name" value="RNA-DIRECTED DNA POLYMERASE"/>
    <property type="match status" value="1"/>
</dbReference>
<evidence type="ECO:0000313" key="2">
    <source>
        <dbReference type="EMBL" id="PWA99405.1"/>
    </source>
</evidence>
<gene>
    <name evidence="2" type="ORF">CTI12_AA009010</name>
</gene>
<accession>A0A2U1QN21</accession>
<reference evidence="2 3" key="1">
    <citation type="journal article" date="2018" name="Mol. Plant">
        <title>The genome of Artemisia annua provides insight into the evolution of Asteraceae family and artemisinin biosynthesis.</title>
        <authorList>
            <person name="Shen Q."/>
            <person name="Zhang L."/>
            <person name="Liao Z."/>
            <person name="Wang S."/>
            <person name="Yan T."/>
            <person name="Shi P."/>
            <person name="Liu M."/>
            <person name="Fu X."/>
            <person name="Pan Q."/>
            <person name="Wang Y."/>
            <person name="Lv Z."/>
            <person name="Lu X."/>
            <person name="Zhang F."/>
            <person name="Jiang W."/>
            <person name="Ma Y."/>
            <person name="Chen M."/>
            <person name="Hao X."/>
            <person name="Li L."/>
            <person name="Tang Y."/>
            <person name="Lv G."/>
            <person name="Zhou Y."/>
            <person name="Sun X."/>
            <person name="Brodelius P.E."/>
            <person name="Rose J.K.C."/>
            <person name="Tang K."/>
        </authorList>
    </citation>
    <scope>NUCLEOTIDE SEQUENCE [LARGE SCALE GENOMIC DNA]</scope>
    <source>
        <strain evidence="3">cv. Huhao1</strain>
        <tissue evidence="2">Leaf</tissue>
    </source>
</reference>
<feature type="compositionally biased region" description="Polar residues" evidence="1">
    <location>
        <begin position="12"/>
        <end position="22"/>
    </location>
</feature>
<dbReference type="PANTHER" id="PTHR35317">
    <property type="entry name" value="OS04G0629600 PROTEIN"/>
    <property type="match status" value="1"/>
</dbReference>
<protein>
    <submittedName>
        <fullName evidence="2">Zinc finger, CCHC-type</fullName>
    </submittedName>
</protein>
<keyword evidence="3" id="KW-1185">Reference proteome</keyword>
<proteinExistence type="predicted"/>
<dbReference type="AlphaFoldDB" id="A0A2U1QN21"/>
<organism evidence="2 3">
    <name type="scientific">Artemisia annua</name>
    <name type="common">Sweet wormwood</name>
    <dbReference type="NCBI Taxonomy" id="35608"/>
    <lineage>
        <taxon>Eukaryota</taxon>
        <taxon>Viridiplantae</taxon>
        <taxon>Streptophyta</taxon>
        <taxon>Embryophyta</taxon>
        <taxon>Tracheophyta</taxon>
        <taxon>Spermatophyta</taxon>
        <taxon>Magnoliopsida</taxon>
        <taxon>eudicotyledons</taxon>
        <taxon>Gunneridae</taxon>
        <taxon>Pentapetalae</taxon>
        <taxon>asterids</taxon>
        <taxon>campanulids</taxon>
        <taxon>Asterales</taxon>
        <taxon>Asteraceae</taxon>
        <taxon>Asteroideae</taxon>
        <taxon>Anthemideae</taxon>
        <taxon>Artemisiinae</taxon>
        <taxon>Artemisia</taxon>
    </lineage>
</organism>
<evidence type="ECO:0000313" key="3">
    <source>
        <dbReference type="Proteomes" id="UP000245207"/>
    </source>
</evidence>